<dbReference type="InterPro" id="IPR052989">
    <property type="entry name" value="Mg-chelatase_DI-like"/>
</dbReference>
<feature type="domain" description="AAA+ ATPase" evidence="1">
    <location>
        <begin position="31"/>
        <end position="173"/>
    </location>
</feature>
<evidence type="ECO:0000259" key="1">
    <source>
        <dbReference type="SMART" id="SM00382"/>
    </source>
</evidence>
<protein>
    <submittedName>
        <fullName evidence="2">Magnesium chelatase</fullName>
    </submittedName>
</protein>
<dbReference type="OrthoDB" id="9775079at2"/>
<organism evidence="2 3">
    <name type="scientific">Candidatus Chloroploca asiatica</name>
    <dbReference type="NCBI Taxonomy" id="1506545"/>
    <lineage>
        <taxon>Bacteria</taxon>
        <taxon>Bacillati</taxon>
        <taxon>Chloroflexota</taxon>
        <taxon>Chloroflexia</taxon>
        <taxon>Chloroflexales</taxon>
        <taxon>Chloroflexineae</taxon>
        <taxon>Oscillochloridaceae</taxon>
        <taxon>Candidatus Chloroploca</taxon>
    </lineage>
</organism>
<dbReference type="InterPro" id="IPR041628">
    <property type="entry name" value="ChlI/MoxR_AAA_lid"/>
</dbReference>
<dbReference type="Pfam" id="PF17863">
    <property type="entry name" value="AAA_lid_2"/>
    <property type="match status" value="1"/>
</dbReference>
<dbReference type="InterPro" id="IPR027417">
    <property type="entry name" value="P-loop_NTPase"/>
</dbReference>
<dbReference type="PANTHER" id="PTHR35023:SF1">
    <property type="entry name" value="MG-PROTOPORPHYRIN IX CHELATASE"/>
    <property type="match status" value="1"/>
</dbReference>
<name>A0A2H3KNN6_9CHLR</name>
<keyword evidence="3" id="KW-1185">Reference proteome</keyword>
<dbReference type="Gene3D" id="3.40.50.300">
    <property type="entry name" value="P-loop containing nucleotide triphosphate hydrolases"/>
    <property type="match status" value="1"/>
</dbReference>
<sequence length="314" mass="34657">MPTISPIMPYSMIVGQDQMKLALELSFIAPRIGGVLISGQRGTGKSTVVRAFAQMLYLHLPVTLPINATEDRVVGGWQIKRLMEGYAERQEGLLQEADGRMLYIDEVNLLDDHIVNIILDVASTGVLSIQRDGIREEARVRFSLVGTMNPEEGLLRPQLLDRFGLMVYAEADRQTEQRASIIHAVLTYDAALADEPEAVRVVLAHAEQDAVYAQRLLAAKDRLITVDVAAAVDPCIAAATAFEMQGHRGDLVMLIAARALAALEEAPQVTTEHLAKVARLALQHRRVEASQGAQAFWREPEDDQLIRERLNTHG</sequence>
<comment type="caution">
    <text evidence="2">The sequence shown here is derived from an EMBL/GenBank/DDBJ whole genome shotgun (WGS) entry which is preliminary data.</text>
</comment>
<dbReference type="SUPFAM" id="SSF52540">
    <property type="entry name" value="P-loop containing nucleoside triphosphate hydrolases"/>
    <property type="match status" value="1"/>
</dbReference>
<gene>
    <name evidence="2" type="ORF">A9Q02_14010</name>
</gene>
<reference evidence="2 3" key="1">
    <citation type="submission" date="2016-05" db="EMBL/GenBank/DDBJ databases">
        <authorList>
            <person name="Lavstsen T."/>
            <person name="Jespersen J.S."/>
        </authorList>
    </citation>
    <scope>NUCLEOTIDE SEQUENCE [LARGE SCALE GENOMIC DNA]</scope>
    <source>
        <strain evidence="2 3">B7-9</strain>
    </source>
</reference>
<accession>A0A2H3KNN6</accession>
<dbReference type="InterPro" id="IPR003593">
    <property type="entry name" value="AAA+_ATPase"/>
</dbReference>
<proteinExistence type="predicted"/>
<dbReference type="EMBL" id="LYXE01000086">
    <property type="protein sequence ID" value="PDV99006.1"/>
    <property type="molecule type" value="Genomic_DNA"/>
</dbReference>
<dbReference type="InterPro" id="IPR011704">
    <property type="entry name" value="ATPase_dyneun-rel_AAA"/>
</dbReference>
<dbReference type="GO" id="GO:0005524">
    <property type="term" value="F:ATP binding"/>
    <property type="evidence" value="ECO:0007669"/>
    <property type="project" value="InterPro"/>
</dbReference>
<evidence type="ECO:0000313" key="2">
    <source>
        <dbReference type="EMBL" id="PDV99006.1"/>
    </source>
</evidence>
<dbReference type="Pfam" id="PF07728">
    <property type="entry name" value="AAA_5"/>
    <property type="match status" value="1"/>
</dbReference>
<evidence type="ECO:0000313" key="3">
    <source>
        <dbReference type="Proteomes" id="UP000220922"/>
    </source>
</evidence>
<dbReference type="SMART" id="SM00382">
    <property type="entry name" value="AAA"/>
    <property type="match status" value="1"/>
</dbReference>
<dbReference type="Gene3D" id="1.10.8.80">
    <property type="entry name" value="Magnesium chelatase subunit I, C-Terminal domain"/>
    <property type="match status" value="1"/>
</dbReference>
<dbReference type="GO" id="GO:0016887">
    <property type="term" value="F:ATP hydrolysis activity"/>
    <property type="evidence" value="ECO:0007669"/>
    <property type="project" value="InterPro"/>
</dbReference>
<dbReference type="CDD" id="cd00009">
    <property type="entry name" value="AAA"/>
    <property type="match status" value="1"/>
</dbReference>
<dbReference type="AlphaFoldDB" id="A0A2H3KNN6"/>
<dbReference type="Proteomes" id="UP000220922">
    <property type="component" value="Unassembled WGS sequence"/>
</dbReference>
<dbReference type="PANTHER" id="PTHR35023">
    <property type="entry name" value="CHELATASE-RELATED"/>
    <property type="match status" value="1"/>
</dbReference>